<dbReference type="AlphaFoldDB" id="A0A0L6U5W7"/>
<accession>A0A0L6U5W7</accession>
<gene>
    <name evidence="1" type="ORF">VP01_972g5</name>
</gene>
<organism evidence="1 2">
    <name type="scientific">Puccinia sorghi</name>
    <dbReference type="NCBI Taxonomy" id="27349"/>
    <lineage>
        <taxon>Eukaryota</taxon>
        <taxon>Fungi</taxon>
        <taxon>Dikarya</taxon>
        <taxon>Basidiomycota</taxon>
        <taxon>Pucciniomycotina</taxon>
        <taxon>Pucciniomycetes</taxon>
        <taxon>Pucciniales</taxon>
        <taxon>Pucciniaceae</taxon>
        <taxon>Puccinia</taxon>
    </lineage>
</organism>
<comment type="caution">
    <text evidence="1">The sequence shown here is derived from an EMBL/GenBank/DDBJ whole genome shotgun (WGS) entry which is preliminary data.</text>
</comment>
<dbReference type="VEuPathDB" id="FungiDB:VP01_972g5"/>
<dbReference type="OrthoDB" id="5768718at2759"/>
<reference evidence="1 2" key="1">
    <citation type="submission" date="2015-08" db="EMBL/GenBank/DDBJ databases">
        <title>Next Generation Sequencing and Analysis of the Genome of Puccinia sorghi L Schw, the Causal Agent of Maize Common Rust.</title>
        <authorList>
            <person name="Rochi L."/>
            <person name="Burguener G."/>
            <person name="Darino M."/>
            <person name="Turjanski A."/>
            <person name="Kreff E."/>
            <person name="Dieguez M.J."/>
            <person name="Sacco F."/>
        </authorList>
    </citation>
    <scope>NUCLEOTIDE SEQUENCE [LARGE SCALE GENOMIC DNA]</scope>
    <source>
        <strain evidence="1 2">RO10H11247</strain>
    </source>
</reference>
<keyword evidence="2" id="KW-1185">Reference proteome</keyword>
<dbReference type="Proteomes" id="UP000037035">
    <property type="component" value="Unassembled WGS sequence"/>
</dbReference>
<name>A0A0L6U5W7_9BASI</name>
<evidence type="ECO:0000313" key="1">
    <source>
        <dbReference type="EMBL" id="KNZ43904.1"/>
    </source>
</evidence>
<sequence>MFVASLTTGHLPAELYNRPLFYFSSSWIQYFFHSSSPNNNPPLFLALTISYDFKWEQISSTKALKWKEDKYARCF</sequence>
<proteinExistence type="predicted"/>
<protein>
    <submittedName>
        <fullName evidence="1">Uncharacterized protein</fullName>
    </submittedName>
</protein>
<evidence type="ECO:0000313" key="2">
    <source>
        <dbReference type="Proteomes" id="UP000037035"/>
    </source>
</evidence>
<dbReference type="EMBL" id="LAVV01015414">
    <property type="protein sequence ID" value="KNZ43904.1"/>
    <property type="molecule type" value="Genomic_DNA"/>
</dbReference>